<dbReference type="PANTHER" id="PTHR43620">
    <property type="entry name" value="GLYCEROPHOSPHORYL DIESTER PHOSPHODIESTERASE"/>
    <property type="match status" value="1"/>
</dbReference>
<dbReference type="InterPro" id="IPR017946">
    <property type="entry name" value="PLC-like_Pdiesterase_TIM-brl"/>
</dbReference>
<dbReference type="InterPro" id="IPR030395">
    <property type="entry name" value="GP_PDE_dom"/>
</dbReference>
<evidence type="ECO:0000256" key="4">
    <source>
        <dbReference type="ARBA" id="ARBA00022798"/>
    </source>
</evidence>
<evidence type="ECO:0000256" key="3">
    <source>
        <dbReference type="ARBA" id="ARBA00022729"/>
    </source>
</evidence>
<dbReference type="Proteomes" id="UP000245609">
    <property type="component" value="Unassembled WGS sequence"/>
</dbReference>
<evidence type="ECO:0000256" key="5">
    <source>
        <dbReference type="ARBA" id="ARBA00022801"/>
    </source>
</evidence>
<keyword evidence="3 7" id="KW-0732">Signal</keyword>
<dbReference type="GO" id="GO:0006629">
    <property type="term" value="P:lipid metabolic process"/>
    <property type="evidence" value="ECO:0007669"/>
    <property type="project" value="InterPro"/>
</dbReference>
<evidence type="ECO:0000313" key="10">
    <source>
        <dbReference type="Proteomes" id="UP000245609"/>
    </source>
</evidence>
<proteinExistence type="inferred from homology"/>
<accession>A0A2T9ZD32</accession>
<comment type="similarity">
    <text evidence="1">Belongs to the glycerophosphoryl diester phosphodiesterase family.</text>
</comment>
<reference evidence="9 10" key="1">
    <citation type="journal article" date="2018" name="MBio">
        <title>Comparative Genomics Reveals the Core Gene Toolbox for the Fungus-Insect Symbiosis.</title>
        <authorList>
            <person name="Wang Y."/>
            <person name="Stata M."/>
            <person name="Wang W."/>
            <person name="Stajich J.E."/>
            <person name="White M.M."/>
            <person name="Moncalvo J.M."/>
        </authorList>
    </citation>
    <scope>NUCLEOTIDE SEQUENCE [LARGE SCALE GENOMIC DNA]</scope>
    <source>
        <strain evidence="9 10">SC-DP-2</strain>
    </source>
</reference>
<organism evidence="9 10">
    <name type="scientific">Smittium megazygosporum</name>
    <dbReference type="NCBI Taxonomy" id="133381"/>
    <lineage>
        <taxon>Eukaryota</taxon>
        <taxon>Fungi</taxon>
        <taxon>Fungi incertae sedis</taxon>
        <taxon>Zoopagomycota</taxon>
        <taxon>Kickxellomycotina</taxon>
        <taxon>Harpellomycetes</taxon>
        <taxon>Harpellales</taxon>
        <taxon>Legeriomycetaceae</taxon>
        <taxon>Smittium</taxon>
    </lineage>
</organism>
<protein>
    <recommendedName>
        <fullName evidence="2">glycerophosphodiester phosphodiesterase</fullName>
        <ecNumber evidence="2">3.1.4.46</ecNumber>
    </recommendedName>
</protein>
<gene>
    <name evidence="9" type="ORF">BB560_003037</name>
</gene>
<evidence type="ECO:0000313" key="9">
    <source>
        <dbReference type="EMBL" id="PVV02508.1"/>
    </source>
</evidence>
<dbReference type="GO" id="GO:0006071">
    <property type="term" value="P:glycerol metabolic process"/>
    <property type="evidence" value="ECO:0007669"/>
    <property type="project" value="UniProtKB-KW"/>
</dbReference>
<dbReference type="PANTHER" id="PTHR43620:SF7">
    <property type="entry name" value="GLYCEROPHOSPHODIESTER PHOSPHODIESTERASE GDPD5-RELATED"/>
    <property type="match status" value="1"/>
</dbReference>
<feature type="domain" description="GP-PDE" evidence="8">
    <location>
        <begin position="32"/>
        <end position="400"/>
    </location>
</feature>
<dbReference type="SUPFAM" id="SSF51695">
    <property type="entry name" value="PLC-like phosphodiesterases"/>
    <property type="match status" value="1"/>
</dbReference>
<dbReference type="Pfam" id="PF03009">
    <property type="entry name" value="GDPD"/>
    <property type="match status" value="1"/>
</dbReference>
<dbReference type="OrthoDB" id="1058301at2759"/>
<evidence type="ECO:0000256" key="1">
    <source>
        <dbReference type="ARBA" id="ARBA00007277"/>
    </source>
</evidence>
<evidence type="ECO:0000256" key="7">
    <source>
        <dbReference type="SAM" id="SignalP"/>
    </source>
</evidence>
<dbReference type="STRING" id="133381.A0A2T9ZD32"/>
<dbReference type="EC" id="3.1.4.46" evidence="2"/>
<evidence type="ECO:0000259" key="8">
    <source>
        <dbReference type="PROSITE" id="PS51704"/>
    </source>
</evidence>
<comment type="caution">
    <text evidence="9">The sequence shown here is derived from an EMBL/GenBank/DDBJ whole genome shotgun (WGS) entry which is preliminary data.</text>
</comment>
<dbReference type="AlphaFoldDB" id="A0A2T9ZD32"/>
<name>A0A2T9ZD32_9FUNG</name>
<comment type="catalytic activity">
    <reaction evidence="6">
        <text>a sn-glycero-3-phosphodiester + H2O = an alcohol + sn-glycerol 3-phosphate + H(+)</text>
        <dbReference type="Rhea" id="RHEA:12969"/>
        <dbReference type="ChEBI" id="CHEBI:15377"/>
        <dbReference type="ChEBI" id="CHEBI:15378"/>
        <dbReference type="ChEBI" id="CHEBI:30879"/>
        <dbReference type="ChEBI" id="CHEBI:57597"/>
        <dbReference type="ChEBI" id="CHEBI:83408"/>
        <dbReference type="EC" id="3.1.4.46"/>
    </reaction>
</comment>
<evidence type="ECO:0000256" key="2">
    <source>
        <dbReference type="ARBA" id="ARBA00012247"/>
    </source>
</evidence>
<dbReference type="PROSITE" id="PS51704">
    <property type="entry name" value="GP_PDE"/>
    <property type="match status" value="1"/>
</dbReference>
<feature type="chain" id="PRO_5015692904" description="glycerophosphodiester phosphodiesterase" evidence="7">
    <location>
        <begin position="21"/>
        <end position="409"/>
    </location>
</feature>
<dbReference type="Gene3D" id="3.20.20.190">
    <property type="entry name" value="Phosphatidylinositol (PI) phosphodiesterase"/>
    <property type="match status" value="1"/>
</dbReference>
<sequence length="409" mass="46769">MFNKVATLSIFSLFAGTCLSANSWNTLDGNPPRFAGHRGEKAFLPEHSFGSYHQAALESVDYIEPDLVLSKDGKLVVLHNEWLSDTTNVANLTQFANRKRQYVFDGKFAKINRTDWWVFDFTVDELKTIKLRQAPEFAYRPQYYNNDFSIPTFEEYLDEVESLTKILDREFGIIPELKSPEVFNALFPSANGRGFEDGLLEVLQRRGYTVNQPPPQRGSMKTKDLIDWVMNVKSANYQKPNYKLATIQSFDQDTCQYLAKTTKVPIVALDQSHPTYFTPKGIQNIATYADTFSVGKDLLVAGPQAFFDLNNITYSKQEIESMGGFLTPKQIVAEAHKCGLKVCPYTLYDSRQSNGLLCSRVNDTRLAWCPKNRKEELYYFFDLGVDSLFVENIFEAQMLRLAYNYELAL</sequence>
<keyword evidence="4" id="KW-0319">Glycerol metabolism</keyword>
<dbReference type="EMBL" id="MBFS01000436">
    <property type="protein sequence ID" value="PVV02508.1"/>
    <property type="molecule type" value="Genomic_DNA"/>
</dbReference>
<keyword evidence="5" id="KW-0378">Hydrolase</keyword>
<keyword evidence="10" id="KW-1185">Reference proteome</keyword>
<dbReference type="GO" id="GO:0008889">
    <property type="term" value="F:glycerophosphodiester phosphodiesterase activity"/>
    <property type="evidence" value="ECO:0007669"/>
    <property type="project" value="UniProtKB-EC"/>
</dbReference>
<evidence type="ECO:0000256" key="6">
    <source>
        <dbReference type="ARBA" id="ARBA00047512"/>
    </source>
</evidence>
<feature type="signal peptide" evidence="7">
    <location>
        <begin position="1"/>
        <end position="20"/>
    </location>
</feature>